<dbReference type="InterPro" id="IPR029051">
    <property type="entry name" value="DUF4352"/>
</dbReference>
<proteinExistence type="predicted"/>
<organism evidence="5 6">
    <name type="scientific">Senegalimassilia anaerobia</name>
    <dbReference type="NCBI Taxonomy" id="1473216"/>
    <lineage>
        <taxon>Bacteria</taxon>
        <taxon>Bacillati</taxon>
        <taxon>Actinomycetota</taxon>
        <taxon>Coriobacteriia</taxon>
        <taxon>Coriobacteriales</taxon>
        <taxon>Coriobacteriaceae</taxon>
        <taxon>Senegalimassilia</taxon>
    </lineage>
</organism>
<dbReference type="Pfam" id="PF11611">
    <property type="entry name" value="DUF4352"/>
    <property type="match status" value="1"/>
</dbReference>
<reference evidence="5 6" key="1">
    <citation type="journal article" date="2018" name="Elife">
        <title>Discovery and characterization of a prevalent human gut bacterial enzyme sufficient for the inactivation of a family of plant toxins.</title>
        <authorList>
            <person name="Koppel N."/>
            <person name="Bisanz J.E."/>
            <person name="Pandelia M.E."/>
            <person name="Turnbaugh P.J."/>
            <person name="Balskus E.P."/>
        </authorList>
    </citation>
    <scope>NUCLEOTIDE SEQUENCE [LARGE SCALE GENOMIC DNA]</scope>
    <source>
        <strain evidence="6">anaerobia AP69FAA</strain>
    </source>
</reference>
<protein>
    <recommendedName>
        <fullName evidence="4">DUF4352 domain-containing protein</fullName>
    </recommendedName>
</protein>
<evidence type="ECO:0000256" key="2">
    <source>
        <dbReference type="SAM" id="MobiDB-lite"/>
    </source>
</evidence>
<dbReference type="Proteomes" id="UP000253792">
    <property type="component" value="Unassembled WGS sequence"/>
</dbReference>
<feature type="region of interest" description="Disordered" evidence="2">
    <location>
        <begin position="109"/>
        <end position="130"/>
    </location>
</feature>
<dbReference type="InterPro" id="IPR029050">
    <property type="entry name" value="Immunoprotect_excell_Ig-like"/>
</dbReference>
<feature type="transmembrane region" description="Helical" evidence="3">
    <location>
        <begin position="47"/>
        <end position="64"/>
    </location>
</feature>
<name>A0A369LAT9_9ACTN</name>
<evidence type="ECO:0000313" key="6">
    <source>
        <dbReference type="Proteomes" id="UP000253792"/>
    </source>
</evidence>
<feature type="transmembrane region" description="Helical" evidence="3">
    <location>
        <begin position="21"/>
        <end position="41"/>
    </location>
</feature>
<keyword evidence="3" id="KW-0812">Transmembrane</keyword>
<keyword evidence="3" id="KW-0472">Membrane</keyword>
<keyword evidence="6" id="KW-1185">Reference proteome</keyword>
<comment type="caution">
    <text evidence="5">The sequence shown here is derived from an EMBL/GenBank/DDBJ whole genome shotgun (WGS) entry which is preliminary data.</text>
</comment>
<accession>A0A369LAT9</accession>
<dbReference type="STRING" id="1034345.GCA_000236865_00126"/>
<evidence type="ECO:0000256" key="1">
    <source>
        <dbReference type="ARBA" id="ARBA00022729"/>
    </source>
</evidence>
<sequence length="251" mass="25581">MLMETNTVQAAPAPQPSKSGLGIAGFVLGIIALAISFLPIINNFSALLAAIGFVLALIGTIACVKGRKSGKGLSVVGVVMNVIAFVVVLATQSMYSSAIDDAFSGTSVAPQPAAEQPATTAPASDDAAGDSQAAAAGNSITLKNGLVLTVDGVVTGLQSYDGKSITQVSVTYQNNGNSQASFNPYDWKAEDAQGAQRSQAFYTDGENELNSGTLAAGGSVSGNLYFEGDVVKVLYENAFIGRGSDVSWNIA</sequence>
<feature type="domain" description="DUF4352" evidence="4">
    <location>
        <begin position="147"/>
        <end position="230"/>
    </location>
</feature>
<keyword evidence="3" id="KW-1133">Transmembrane helix</keyword>
<evidence type="ECO:0000313" key="5">
    <source>
        <dbReference type="EMBL" id="RDB55316.1"/>
    </source>
</evidence>
<dbReference type="AlphaFoldDB" id="A0A369LAT9"/>
<gene>
    <name evidence="5" type="ORF">C1880_06405</name>
</gene>
<dbReference type="OrthoDB" id="3183367at2"/>
<evidence type="ECO:0000256" key="3">
    <source>
        <dbReference type="SAM" id="Phobius"/>
    </source>
</evidence>
<keyword evidence="1" id="KW-0732">Signal</keyword>
<evidence type="ECO:0000259" key="4">
    <source>
        <dbReference type="Pfam" id="PF11611"/>
    </source>
</evidence>
<dbReference type="EMBL" id="PPTP01000005">
    <property type="protein sequence ID" value="RDB55316.1"/>
    <property type="molecule type" value="Genomic_DNA"/>
</dbReference>
<dbReference type="Gene3D" id="2.60.40.1240">
    <property type="match status" value="1"/>
</dbReference>
<feature type="transmembrane region" description="Helical" evidence="3">
    <location>
        <begin position="76"/>
        <end position="95"/>
    </location>
</feature>